<sequence length="282" mass="28009">MTDSLTGPGTRWGFIGAGKMASALIRGMVRAGTAPPSSIAASDPSPEARAALEAEGVMATGSNAEVADRSDVIVLAVKPQAMDVALGELGGRASGKLVVSVAAGVMVDRLASGLGPGVRVVRVMPNTPALVGEGAAAYCLGPGVTGEDEGLVLRMLQSVGIARRVPESLMDAATGLCGSGPAFVYAVVEAMSDGGVLAGLPRDLATAMAAQTVLGSARMVLETGLHPGALKDQVTSPGGTTIAGVHALERGGLRAALIDAVKAAATRSAELAEEARGRPTGH</sequence>
<comment type="pathway">
    <text evidence="8 11">Amino-acid biosynthesis; L-proline biosynthesis; L-proline from L-glutamate 5-semialdehyde: step 1/1.</text>
</comment>
<keyword evidence="6 8" id="KW-0521">NADP</keyword>
<feature type="domain" description="Pyrroline-5-carboxylate reductase dimerisation" evidence="13">
    <location>
        <begin position="167"/>
        <end position="271"/>
    </location>
</feature>
<evidence type="ECO:0000256" key="11">
    <source>
        <dbReference type="RuleBase" id="RU003903"/>
    </source>
</evidence>
<dbReference type="InterPro" id="IPR028939">
    <property type="entry name" value="P5C_Rdtase_cat_N"/>
</dbReference>
<keyword evidence="4 8" id="KW-0028">Amino-acid biosynthesis</keyword>
<dbReference type="Gene3D" id="1.10.3730.10">
    <property type="entry name" value="ProC C-terminal domain-like"/>
    <property type="match status" value="1"/>
</dbReference>
<dbReference type="EMBL" id="CP036426">
    <property type="protein sequence ID" value="QDV36164.1"/>
    <property type="molecule type" value="Genomic_DNA"/>
</dbReference>
<dbReference type="Pfam" id="PF03807">
    <property type="entry name" value="F420_oxidored"/>
    <property type="match status" value="1"/>
</dbReference>
<gene>
    <name evidence="8 14" type="primary">proC</name>
    <name evidence="14" type="ORF">ElP_40780</name>
</gene>
<evidence type="ECO:0000256" key="2">
    <source>
        <dbReference type="ARBA" id="ARBA00005525"/>
    </source>
</evidence>
<dbReference type="GO" id="GO:0004735">
    <property type="term" value="F:pyrroline-5-carboxylate reductase activity"/>
    <property type="evidence" value="ECO:0007669"/>
    <property type="project" value="UniProtKB-UniRule"/>
</dbReference>
<feature type="binding site" evidence="10">
    <location>
        <begin position="76"/>
        <end position="79"/>
    </location>
    <ligand>
        <name>NADP(+)</name>
        <dbReference type="ChEBI" id="CHEBI:58349"/>
    </ligand>
</feature>
<dbReference type="PANTHER" id="PTHR11645">
    <property type="entry name" value="PYRROLINE-5-CARBOXYLATE REDUCTASE"/>
    <property type="match status" value="1"/>
</dbReference>
<keyword evidence="3 8" id="KW-0963">Cytoplasm</keyword>
<dbReference type="OrthoDB" id="9805754at2"/>
<dbReference type="InterPro" id="IPR029036">
    <property type="entry name" value="P5CR_dimer"/>
</dbReference>
<comment type="similarity">
    <text evidence="2 8 11">Belongs to the pyrroline-5-carboxylate reductase family.</text>
</comment>
<evidence type="ECO:0000313" key="15">
    <source>
        <dbReference type="Proteomes" id="UP000317835"/>
    </source>
</evidence>
<reference evidence="14 15" key="1">
    <citation type="submission" date="2019-02" db="EMBL/GenBank/DDBJ databases">
        <title>Deep-cultivation of Planctomycetes and their phenomic and genomic characterization uncovers novel biology.</title>
        <authorList>
            <person name="Wiegand S."/>
            <person name="Jogler M."/>
            <person name="Boedeker C."/>
            <person name="Pinto D."/>
            <person name="Vollmers J."/>
            <person name="Rivas-Marin E."/>
            <person name="Kohn T."/>
            <person name="Peeters S.H."/>
            <person name="Heuer A."/>
            <person name="Rast P."/>
            <person name="Oberbeckmann S."/>
            <person name="Bunk B."/>
            <person name="Jeske O."/>
            <person name="Meyerdierks A."/>
            <person name="Storesund J.E."/>
            <person name="Kallscheuer N."/>
            <person name="Luecker S."/>
            <person name="Lage O.M."/>
            <person name="Pohl T."/>
            <person name="Merkel B.J."/>
            <person name="Hornburger P."/>
            <person name="Mueller R.-W."/>
            <person name="Bruemmer F."/>
            <person name="Labrenz M."/>
            <person name="Spormann A.M."/>
            <person name="Op den Camp H."/>
            <person name="Overmann J."/>
            <person name="Amann R."/>
            <person name="Jetten M.S.M."/>
            <person name="Mascher T."/>
            <person name="Medema M.H."/>
            <person name="Devos D.P."/>
            <person name="Kaster A.-K."/>
            <person name="Ovreas L."/>
            <person name="Rohde M."/>
            <person name="Galperin M.Y."/>
            <person name="Jogler C."/>
        </authorList>
    </citation>
    <scope>NUCLEOTIDE SEQUENCE [LARGE SCALE GENOMIC DNA]</scope>
    <source>
        <strain evidence="14 15">ElP</strain>
    </source>
</reference>
<dbReference type="SUPFAM" id="SSF51735">
    <property type="entry name" value="NAD(P)-binding Rossmann-fold domains"/>
    <property type="match status" value="1"/>
</dbReference>
<protein>
    <recommendedName>
        <fullName evidence="8 9">Pyrroline-5-carboxylate reductase</fullName>
        <shortName evidence="8">P5C reductase</shortName>
        <shortName evidence="8">P5CR</shortName>
        <ecNumber evidence="8 9">1.5.1.2</ecNumber>
    </recommendedName>
    <alternativeName>
        <fullName evidence="8">PCA reductase</fullName>
    </alternativeName>
</protein>
<feature type="binding site" evidence="10">
    <location>
        <position position="63"/>
    </location>
    <ligand>
        <name>NADPH</name>
        <dbReference type="ChEBI" id="CHEBI:57783"/>
    </ligand>
</feature>
<dbReference type="InterPro" id="IPR036291">
    <property type="entry name" value="NAD(P)-bd_dom_sf"/>
</dbReference>
<accession>A0A518H5P8</accession>
<dbReference type="PIRSF" id="PIRSF000193">
    <property type="entry name" value="Pyrrol-5-carb_rd"/>
    <property type="match status" value="1"/>
</dbReference>
<dbReference type="PROSITE" id="PS00521">
    <property type="entry name" value="P5CR"/>
    <property type="match status" value="1"/>
</dbReference>
<evidence type="ECO:0000256" key="8">
    <source>
        <dbReference type="HAMAP-Rule" id="MF_01925"/>
    </source>
</evidence>
<evidence type="ECO:0000256" key="9">
    <source>
        <dbReference type="NCBIfam" id="TIGR00112"/>
    </source>
</evidence>
<name>A0A518H5P8_9BACT</name>
<dbReference type="UniPathway" id="UPA00098">
    <property type="reaction ID" value="UER00361"/>
</dbReference>
<dbReference type="Gene3D" id="3.40.50.720">
    <property type="entry name" value="NAD(P)-binding Rossmann-like Domain"/>
    <property type="match status" value="1"/>
</dbReference>
<comment type="subcellular location">
    <subcellularLocation>
        <location evidence="1 8">Cytoplasm</location>
    </subcellularLocation>
</comment>
<keyword evidence="7 8" id="KW-0560">Oxidoreductase</keyword>
<feature type="binding site" evidence="10">
    <location>
        <begin position="15"/>
        <end position="20"/>
    </location>
    <ligand>
        <name>NADP(+)</name>
        <dbReference type="ChEBI" id="CHEBI:58349"/>
    </ligand>
</feature>
<dbReference type="RefSeq" id="WP_145272257.1">
    <property type="nucleotide sequence ID" value="NZ_CP036426.1"/>
</dbReference>
<dbReference type="EC" id="1.5.1.2" evidence="8 9"/>
<evidence type="ECO:0000259" key="12">
    <source>
        <dbReference type="Pfam" id="PF03807"/>
    </source>
</evidence>
<dbReference type="Pfam" id="PF14748">
    <property type="entry name" value="P5CR_dimer"/>
    <property type="match status" value="1"/>
</dbReference>
<dbReference type="InterPro" id="IPR008927">
    <property type="entry name" value="6-PGluconate_DH-like_C_sf"/>
</dbReference>
<keyword evidence="15" id="KW-1185">Reference proteome</keyword>
<dbReference type="KEGG" id="tpla:ElP_40780"/>
<dbReference type="Proteomes" id="UP000317835">
    <property type="component" value="Chromosome"/>
</dbReference>
<proteinExistence type="inferred from homology"/>
<comment type="catalytic activity">
    <reaction evidence="8">
        <text>L-proline + NAD(+) = (S)-1-pyrroline-5-carboxylate + NADH + 2 H(+)</text>
        <dbReference type="Rhea" id="RHEA:14105"/>
        <dbReference type="ChEBI" id="CHEBI:15378"/>
        <dbReference type="ChEBI" id="CHEBI:17388"/>
        <dbReference type="ChEBI" id="CHEBI:57540"/>
        <dbReference type="ChEBI" id="CHEBI:57945"/>
        <dbReference type="ChEBI" id="CHEBI:60039"/>
        <dbReference type="EC" id="1.5.1.2"/>
    </reaction>
</comment>
<dbReference type="InterPro" id="IPR053790">
    <property type="entry name" value="P5CR-like_CS"/>
</dbReference>
<dbReference type="HAMAP" id="MF_01925">
    <property type="entry name" value="P5C_reductase"/>
    <property type="match status" value="1"/>
</dbReference>
<organism evidence="14 15">
    <name type="scientific">Tautonia plasticadhaerens</name>
    <dbReference type="NCBI Taxonomy" id="2527974"/>
    <lineage>
        <taxon>Bacteria</taxon>
        <taxon>Pseudomonadati</taxon>
        <taxon>Planctomycetota</taxon>
        <taxon>Planctomycetia</taxon>
        <taxon>Isosphaerales</taxon>
        <taxon>Isosphaeraceae</taxon>
        <taxon>Tautonia</taxon>
    </lineage>
</organism>
<evidence type="ECO:0000256" key="7">
    <source>
        <dbReference type="ARBA" id="ARBA00023002"/>
    </source>
</evidence>
<dbReference type="SUPFAM" id="SSF48179">
    <property type="entry name" value="6-phosphogluconate dehydrogenase C-terminal domain-like"/>
    <property type="match status" value="1"/>
</dbReference>
<keyword evidence="5 8" id="KW-0641">Proline biosynthesis</keyword>
<evidence type="ECO:0000313" key="14">
    <source>
        <dbReference type="EMBL" id="QDV36164.1"/>
    </source>
</evidence>
<dbReference type="NCBIfam" id="TIGR00112">
    <property type="entry name" value="proC"/>
    <property type="match status" value="1"/>
</dbReference>
<feature type="domain" description="Pyrroline-5-carboxylate reductase catalytic N-terminal" evidence="12">
    <location>
        <begin position="13"/>
        <end position="104"/>
    </location>
</feature>
<dbReference type="FunFam" id="1.10.3730.10:FF:000001">
    <property type="entry name" value="Pyrroline-5-carboxylate reductase"/>
    <property type="match status" value="1"/>
</dbReference>
<dbReference type="InterPro" id="IPR000304">
    <property type="entry name" value="Pyrroline-COOH_reductase"/>
</dbReference>
<evidence type="ECO:0000259" key="13">
    <source>
        <dbReference type="Pfam" id="PF14748"/>
    </source>
</evidence>
<dbReference type="PANTHER" id="PTHR11645:SF0">
    <property type="entry name" value="PYRROLINE-5-CARBOXYLATE REDUCTASE 3"/>
    <property type="match status" value="1"/>
</dbReference>
<dbReference type="GO" id="GO:0005737">
    <property type="term" value="C:cytoplasm"/>
    <property type="evidence" value="ECO:0007669"/>
    <property type="project" value="UniProtKB-SubCell"/>
</dbReference>
<evidence type="ECO:0000256" key="10">
    <source>
        <dbReference type="PIRSR" id="PIRSR000193-1"/>
    </source>
</evidence>
<evidence type="ECO:0000256" key="6">
    <source>
        <dbReference type="ARBA" id="ARBA00022857"/>
    </source>
</evidence>
<evidence type="ECO:0000256" key="3">
    <source>
        <dbReference type="ARBA" id="ARBA00022490"/>
    </source>
</evidence>
<evidence type="ECO:0000256" key="4">
    <source>
        <dbReference type="ARBA" id="ARBA00022605"/>
    </source>
</evidence>
<comment type="function">
    <text evidence="8">Catalyzes the reduction of 1-pyrroline-5-carboxylate (PCA) to L-proline.</text>
</comment>
<comment type="catalytic activity">
    <reaction evidence="8 11">
        <text>L-proline + NADP(+) = (S)-1-pyrroline-5-carboxylate + NADPH + 2 H(+)</text>
        <dbReference type="Rhea" id="RHEA:14109"/>
        <dbReference type="ChEBI" id="CHEBI:15378"/>
        <dbReference type="ChEBI" id="CHEBI:17388"/>
        <dbReference type="ChEBI" id="CHEBI:57783"/>
        <dbReference type="ChEBI" id="CHEBI:58349"/>
        <dbReference type="ChEBI" id="CHEBI:60039"/>
        <dbReference type="EC" id="1.5.1.2"/>
    </reaction>
</comment>
<evidence type="ECO:0000256" key="5">
    <source>
        <dbReference type="ARBA" id="ARBA00022650"/>
    </source>
</evidence>
<dbReference type="FunFam" id="3.40.50.720:FF:000190">
    <property type="entry name" value="Pyrroline-5-carboxylate reductase"/>
    <property type="match status" value="1"/>
</dbReference>
<evidence type="ECO:0000256" key="1">
    <source>
        <dbReference type="ARBA" id="ARBA00004496"/>
    </source>
</evidence>
<dbReference type="GO" id="GO:0055129">
    <property type="term" value="P:L-proline biosynthetic process"/>
    <property type="evidence" value="ECO:0007669"/>
    <property type="project" value="UniProtKB-UniRule"/>
</dbReference>
<dbReference type="AlphaFoldDB" id="A0A518H5P8"/>